<dbReference type="PROSITE" id="PS51257">
    <property type="entry name" value="PROKAR_LIPOPROTEIN"/>
    <property type="match status" value="1"/>
</dbReference>
<name>A0A1M7E8S3_9FLAO</name>
<keyword evidence="2" id="KW-1185">Reference proteome</keyword>
<evidence type="ECO:0008006" key="3">
    <source>
        <dbReference type="Google" id="ProtNLM"/>
    </source>
</evidence>
<accession>A0A1M7E8S3</accession>
<protein>
    <recommendedName>
        <fullName evidence="3">Lipoprotein</fullName>
    </recommendedName>
</protein>
<reference evidence="2" key="1">
    <citation type="submission" date="2016-11" db="EMBL/GenBank/DDBJ databases">
        <authorList>
            <person name="Varghese N."/>
            <person name="Submissions S."/>
        </authorList>
    </citation>
    <scope>NUCLEOTIDE SEQUENCE [LARGE SCALE GENOMIC DNA]</scope>
    <source>
        <strain evidence="2">DSM 26899</strain>
    </source>
</reference>
<evidence type="ECO:0000313" key="1">
    <source>
        <dbReference type="EMBL" id="SHL88137.1"/>
    </source>
</evidence>
<proteinExistence type="predicted"/>
<dbReference type="Proteomes" id="UP000184364">
    <property type="component" value="Unassembled WGS sequence"/>
</dbReference>
<sequence>MIKLKFLIPIIFFMIISSCNNEGTKHNIKLIEKTSIRTNLTVDSFPDSLVMDNFDVGCMVSYSKKDANEYENIFMEGAGVPSEIGKSLTIMKIDRTLQVFHSNDEKDMKSINENLFKTKLSNKDYEVEVTTHLGQSFEASDSTEHFGTIKVTRKKDKSTITIDFKGGVAC</sequence>
<dbReference type="EMBL" id="FRAV01000027">
    <property type="protein sequence ID" value="SHL88137.1"/>
    <property type="molecule type" value="Genomic_DNA"/>
</dbReference>
<dbReference type="AlphaFoldDB" id="A0A1M7E8S3"/>
<evidence type="ECO:0000313" key="2">
    <source>
        <dbReference type="Proteomes" id="UP000184364"/>
    </source>
</evidence>
<organism evidence="1 2">
    <name type="scientific">Chryseobacterium polytrichastri</name>
    <dbReference type="NCBI Taxonomy" id="1302687"/>
    <lineage>
        <taxon>Bacteria</taxon>
        <taxon>Pseudomonadati</taxon>
        <taxon>Bacteroidota</taxon>
        <taxon>Flavobacteriia</taxon>
        <taxon>Flavobacteriales</taxon>
        <taxon>Weeksellaceae</taxon>
        <taxon>Chryseobacterium group</taxon>
        <taxon>Chryseobacterium</taxon>
    </lineage>
</organism>
<gene>
    <name evidence="1" type="ORF">SAMN05444267_102736</name>
</gene>